<dbReference type="EMBL" id="CP133218">
    <property type="protein sequence ID" value="WML90567.1"/>
    <property type="molecule type" value="Genomic_DNA"/>
</dbReference>
<feature type="region of interest" description="Disordered" evidence="1">
    <location>
        <begin position="62"/>
        <end position="103"/>
    </location>
</feature>
<name>A0ABY9MPS7_9GAMM</name>
<sequence length="116" mass="13439">MMRQDQDFDKTIRIPIVTDVVRAGDPAVVEQVKNPQGRQKRREVFERHLKERIEELQAATRQDGYSGLARAHAIRSENNHQTKSSSEHSQIDPSVEKHIDQAREELVRELSGMLKR</sequence>
<proteinExistence type="predicted"/>
<accession>A0ABY9MPS7</accession>
<protein>
    <submittedName>
        <fullName evidence="2">Uncharacterized protein</fullName>
    </submittedName>
</protein>
<dbReference type="Proteomes" id="UP001236657">
    <property type="component" value="Chromosome"/>
</dbReference>
<dbReference type="RefSeq" id="WP_245606766.1">
    <property type="nucleotide sequence ID" value="NZ_CP133218.1"/>
</dbReference>
<evidence type="ECO:0000256" key="1">
    <source>
        <dbReference type="SAM" id="MobiDB-lite"/>
    </source>
</evidence>
<feature type="compositionally biased region" description="Basic and acidic residues" evidence="1">
    <location>
        <begin position="74"/>
        <end position="103"/>
    </location>
</feature>
<evidence type="ECO:0000313" key="3">
    <source>
        <dbReference type="Proteomes" id="UP001236657"/>
    </source>
</evidence>
<organism evidence="2 3">
    <name type="scientific">Thiothrix lacustris</name>
    <dbReference type="NCBI Taxonomy" id="525917"/>
    <lineage>
        <taxon>Bacteria</taxon>
        <taxon>Pseudomonadati</taxon>
        <taxon>Pseudomonadota</taxon>
        <taxon>Gammaproteobacteria</taxon>
        <taxon>Thiotrichales</taxon>
        <taxon>Thiotrichaceae</taxon>
        <taxon>Thiothrix</taxon>
    </lineage>
</organism>
<reference evidence="2 3" key="1">
    <citation type="submission" date="2023-08" db="EMBL/GenBank/DDBJ databases">
        <title>New molecular markers tilS and rpoB for phylogenetic and monitoring studies of the genus Thiothrix biodiversity.</title>
        <authorList>
            <person name="Ravin N.V."/>
            <person name="Smolyakov D."/>
            <person name="Markov N.D."/>
            <person name="Beletsky A.V."/>
            <person name="Mardanov A.V."/>
            <person name="Rudenko T.S."/>
            <person name="Grabovich M.Y."/>
        </authorList>
    </citation>
    <scope>NUCLEOTIDE SEQUENCE [LARGE SCALE GENOMIC DNA]</scope>
    <source>
        <strain evidence="2 3">MK1</strain>
    </source>
</reference>
<keyword evidence="3" id="KW-1185">Reference proteome</keyword>
<gene>
    <name evidence="2" type="ORF">RCF98_16555</name>
</gene>
<evidence type="ECO:0000313" key="2">
    <source>
        <dbReference type="EMBL" id="WML90567.1"/>
    </source>
</evidence>